<feature type="non-terminal residue" evidence="2">
    <location>
        <position position="116"/>
    </location>
</feature>
<dbReference type="Gramene" id="A04p32470.2_BraZ1">
    <property type="protein sequence ID" value="A04p32470.2_BraZ1.CDS.1"/>
    <property type="gene ID" value="A04g32470.2_BraZ1"/>
</dbReference>
<protein>
    <recommendedName>
        <fullName evidence="4">Pentatricopeptide repeat-containing protein</fullName>
    </recommendedName>
</protein>
<evidence type="ECO:0000313" key="3">
    <source>
        <dbReference type="Proteomes" id="UP000694005"/>
    </source>
</evidence>
<feature type="region of interest" description="Disordered" evidence="1">
    <location>
        <begin position="95"/>
        <end position="116"/>
    </location>
</feature>
<proteinExistence type="predicted"/>
<reference evidence="2 3" key="1">
    <citation type="submission" date="2021-07" db="EMBL/GenBank/DDBJ databases">
        <authorList>
            <consortium name="Genoscope - CEA"/>
            <person name="William W."/>
        </authorList>
    </citation>
    <scope>NUCLEOTIDE SEQUENCE [LARGE SCALE GENOMIC DNA]</scope>
</reference>
<evidence type="ECO:0008006" key="4">
    <source>
        <dbReference type="Google" id="ProtNLM"/>
    </source>
</evidence>
<feature type="compositionally biased region" description="Polar residues" evidence="1">
    <location>
        <begin position="97"/>
        <end position="116"/>
    </location>
</feature>
<organism evidence="2 3">
    <name type="scientific">Brassica campestris</name>
    <name type="common">Field mustard</name>
    <dbReference type="NCBI Taxonomy" id="3711"/>
    <lineage>
        <taxon>Eukaryota</taxon>
        <taxon>Viridiplantae</taxon>
        <taxon>Streptophyta</taxon>
        <taxon>Embryophyta</taxon>
        <taxon>Tracheophyta</taxon>
        <taxon>Spermatophyta</taxon>
        <taxon>Magnoliopsida</taxon>
        <taxon>eudicotyledons</taxon>
        <taxon>Gunneridae</taxon>
        <taxon>Pentapetalae</taxon>
        <taxon>rosids</taxon>
        <taxon>malvids</taxon>
        <taxon>Brassicales</taxon>
        <taxon>Brassicaceae</taxon>
        <taxon>Brassiceae</taxon>
        <taxon>Brassica</taxon>
    </lineage>
</organism>
<evidence type="ECO:0000256" key="1">
    <source>
        <dbReference type="SAM" id="MobiDB-lite"/>
    </source>
</evidence>
<sequence>MVLMIRSAAKSLRSLHPRFLETGTLTAALFNSRQDFLSYCGRDFSCLRSDRNLSYKERLTSGITGINKDDAVHLFQSMLRSRPLPTVIDFNKLSAPSPRQNSTASCYPSPSRWSYL</sequence>
<evidence type="ECO:0000313" key="2">
    <source>
        <dbReference type="EMBL" id="CAG7908346.1"/>
    </source>
</evidence>
<accession>A0A8D9I2Y7</accession>
<name>A0A8D9I2Y7_BRACM</name>
<dbReference type="AlphaFoldDB" id="A0A8D9I2Y7"/>
<gene>
    <name evidence="2" type="ORF">BRAPAZ1V2_A04P32470.2</name>
</gene>
<dbReference type="Proteomes" id="UP000694005">
    <property type="component" value="Chromosome A04"/>
</dbReference>
<dbReference type="EMBL" id="LS974620">
    <property type="protein sequence ID" value="CAG7908346.1"/>
    <property type="molecule type" value="Genomic_DNA"/>
</dbReference>